<dbReference type="RefSeq" id="WP_243357541.1">
    <property type="nucleotide sequence ID" value="NZ_JALGBH010000001.1"/>
</dbReference>
<dbReference type="InterPro" id="IPR010099">
    <property type="entry name" value="SDR39U1"/>
</dbReference>
<dbReference type="Proteomes" id="UP001165460">
    <property type="component" value="Unassembled WGS sequence"/>
</dbReference>
<dbReference type="SUPFAM" id="SSF51735">
    <property type="entry name" value="NAD(P)-binding Rossmann-fold domains"/>
    <property type="match status" value="1"/>
</dbReference>
<dbReference type="Gene3D" id="3.40.50.720">
    <property type="entry name" value="NAD(P)-binding Rossmann-like Domain"/>
    <property type="match status" value="1"/>
</dbReference>
<dbReference type="Pfam" id="PF08338">
    <property type="entry name" value="DUF1731"/>
    <property type="match status" value="1"/>
</dbReference>
<sequence length="301" mass="33188">MGKRVLITGASGLIGKELVQLLLQQGYKVSILSRHATAISGVDVYLWDIANNQIDVKVFENIDVLVHLAGESIAAKRWTKKQKKEIINSRVNSADLLFETVKKHRIPLQKFISASAVGIYGDRGAEILTENSRLGKGFLPLCCKLWENAADQFSTLGIDVVKIRTGFVLSDQGGALSPITKMIRWYLGAPLGSGKQIIPWIHLNDLTAIYLKAISDHHVTGVYNACASNPVTNKILTIEVAQILKKPVLPLHVPSFILRLLMGKMSILPLMSTHTSNQKLEQAGFKFKFDKLQAALTDILL</sequence>
<gene>
    <name evidence="4" type="ORF">MMF97_00550</name>
</gene>
<comment type="similarity">
    <text evidence="1">Belongs to the NAD(P)-dependent epimerase/dehydratase family. SDR39U1 subfamily.</text>
</comment>
<reference evidence="4" key="1">
    <citation type="submission" date="2022-03" db="EMBL/GenBank/DDBJ databases">
        <authorList>
            <person name="Woo C.Y."/>
        </authorList>
    </citation>
    <scope>NUCLEOTIDE SEQUENCE</scope>
    <source>
        <strain evidence="4">CYS-01</strain>
    </source>
</reference>
<evidence type="ECO:0000259" key="3">
    <source>
        <dbReference type="Pfam" id="PF08338"/>
    </source>
</evidence>
<dbReference type="PANTHER" id="PTHR11092:SF0">
    <property type="entry name" value="EPIMERASE FAMILY PROTEIN SDR39U1"/>
    <property type="match status" value="1"/>
</dbReference>
<dbReference type="EMBL" id="JALGBH010000001">
    <property type="protein sequence ID" value="MCJ0741177.1"/>
    <property type="molecule type" value="Genomic_DNA"/>
</dbReference>
<feature type="domain" description="NAD-dependent epimerase/dehydratase" evidence="2">
    <location>
        <begin position="5"/>
        <end position="127"/>
    </location>
</feature>
<comment type="caution">
    <text evidence="4">The sequence shown here is derived from an EMBL/GenBank/DDBJ whole genome shotgun (WGS) entry which is preliminary data.</text>
</comment>
<name>A0ABS9ZS18_9SPHI</name>
<dbReference type="InterPro" id="IPR036291">
    <property type="entry name" value="NAD(P)-bd_dom_sf"/>
</dbReference>
<dbReference type="PANTHER" id="PTHR11092">
    <property type="entry name" value="SUGAR NUCLEOTIDE EPIMERASE RELATED"/>
    <property type="match status" value="1"/>
</dbReference>
<evidence type="ECO:0000256" key="1">
    <source>
        <dbReference type="ARBA" id="ARBA00009353"/>
    </source>
</evidence>
<protein>
    <submittedName>
        <fullName evidence="4">TIGR01777 family oxidoreductase</fullName>
    </submittedName>
</protein>
<proteinExistence type="inferred from homology"/>
<evidence type="ECO:0000313" key="5">
    <source>
        <dbReference type="Proteomes" id="UP001165460"/>
    </source>
</evidence>
<evidence type="ECO:0000313" key="4">
    <source>
        <dbReference type="EMBL" id="MCJ0741177.1"/>
    </source>
</evidence>
<accession>A0ABS9ZS18</accession>
<feature type="domain" description="DUF1731" evidence="3">
    <location>
        <begin position="253"/>
        <end position="299"/>
    </location>
</feature>
<dbReference type="InterPro" id="IPR013549">
    <property type="entry name" value="DUF1731"/>
</dbReference>
<dbReference type="Pfam" id="PF01370">
    <property type="entry name" value="Epimerase"/>
    <property type="match status" value="1"/>
</dbReference>
<evidence type="ECO:0000259" key="2">
    <source>
        <dbReference type="Pfam" id="PF01370"/>
    </source>
</evidence>
<dbReference type="NCBIfam" id="TIGR01777">
    <property type="entry name" value="yfcH"/>
    <property type="match status" value="1"/>
</dbReference>
<dbReference type="InterPro" id="IPR001509">
    <property type="entry name" value="Epimerase_deHydtase"/>
</dbReference>
<organism evidence="4 5">
    <name type="scientific">Pedobacter montanisoli</name>
    <dbReference type="NCBI Taxonomy" id="2923277"/>
    <lineage>
        <taxon>Bacteria</taxon>
        <taxon>Pseudomonadati</taxon>
        <taxon>Bacteroidota</taxon>
        <taxon>Sphingobacteriia</taxon>
        <taxon>Sphingobacteriales</taxon>
        <taxon>Sphingobacteriaceae</taxon>
        <taxon>Pedobacter</taxon>
    </lineage>
</organism>
<keyword evidence="5" id="KW-1185">Reference proteome</keyword>